<protein>
    <submittedName>
        <fullName evidence="1">Uncharacterized protein</fullName>
    </submittedName>
</protein>
<keyword evidence="2" id="KW-1185">Reference proteome</keyword>
<organism evidence="1 2">
    <name type="scientific">Nocardia iowensis</name>
    <dbReference type="NCBI Taxonomy" id="204891"/>
    <lineage>
        <taxon>Bacteria</taxon>
        <taxon>Bacillati</taxon>
        <taxon>Actinomycetota</taxon>
        <taxon>Actinomycetes</taxon>
        <taxon>Mycobacteriales</taxon>
        <taxon>Nocardiaceae</taxon>
        <taxon>Nocardia</taxon>
    </lineage>
</organism>
<dbReference type="RefSeq" id="WP_218473817.1">
    <property type="nucleotide sequence ID" value="NZ_BAABJN010000005.1"/>
</dbReference>
<evidence type="ECO:0000313" key="1">
    <source>
        <dbReference type="EMBL" id="QXN92492.1"/>
    </source>
</evidence>
<dbReference type="Proteomes" id="UP000694257">
    <property type="component" value="Chromosome"/>
</dbReference>
<accession>A0ABX8RUB9</accession>
<name>A0ABX8RUB9_NOCIO</name>
<sequence length="409" mass="43928">MSDENFEDATGVSELAVAGTRSPLARLVAGVAALGRPGLRRVDAAFALTVSAESARIICTDGTRVTRIEAPPALLTLARAHRAESLTAVGGPWWRLLVRVNAFGAPEIDYDYGDEPFPGDQLFRPEAYRADVAAYPRPRLPVWLAAYIGHRDRQSRSPRRAEVAARADRTRGIQPTPITEDLPACPEIWARWATLSAVYEAVAADPGPRIVPDTAWFESARNASSGSSLYALPGDRAVLSGGVWNAPTLNAAYNGGIDLPNLYAGAPGWVTNTVLNPRAAVGLLSFCFWWEGGRWYGGESPSVPQCGAALPPIWSPGAVVETAVRLLWQRPGPRHRAALARLLSAAERGAVTREVVRDAVGAQRDLDGALRQLSAAGLLAPSGATVERHYPPNVHLLDGWYLCDDRIAL</sequence>
<dbReference type="EMBL" id="CP078145">
    <property type="protein sequence ID" value="QXN92492.1"/>
    <property type="molecule type" value="Genomic_DNA"/>
</dbReference>
<gene>
    <name evidence="1" type="ORF">KV110_04900</name>
</gene>
<evidence type="ECO:0000313" key="2">
    <source>
        <dbReference type="Proteomes" id="UP000694257"/>
    </source>
</evidence>
<proteinExistence type="predicted"/>
<reference evidence="1 2" key="1">
    <citation type="submission" date="2021-07" db="EMBL/GenBank/DDBJ databases">
        <title>Whole Genome Sequence of Nocardia Iowensis.</title>
        <authorList>
            <person name="Lamm A."/>
            <person name="Collins-Fairclough A.M."/>
            <person name="Bunk B."/>
            <person name="Sproer C."/>
        </authorList>
    </citation>
    <scope>NUCLEOTIDE SEQUENCE [LARGE SCALE GENOMIC DNA]</scope>
    <source>
        <strain evidence="1 2">NRRL 5646</strain>
    </source>
</reference>